<accession>A0A9N8KDQ8</accession>
<organism evidence="1 2">
    <name type="scientific">Aureobasidium uvarum</name>
    <dbReference type="NCBI Taxonomy" id="2773716"/>
    <lineage>
        <taxon>Eukaryota</taxon>
        <taxon>Fungi</taxon>
        <taxon>Dikarya</taxon>
        <taxon>Ascomycota</taxon>
        <taxon>Pezizomycotina</taxon>
        <taxon>Dothideomycetes</taxon>
        <taxon>Dothideomycetidae</taxon>
        <taxon>Dothideales</taxon>
        <taxon>Saccotheciaceae</taxon>
        <taxon>Aureobasidium</taxon>
    </lineage>
</organism>
<dbReference type="AlphaFoldDB" id="A0A9N8KDQ8"/>
<sequence length="630" mass="68004">SSGFNFMDTAARNLHGIVEDVQSPSAGLLDFPSPASDLEIYTPGVGSLSLAANVTSNPWPGSDTCLSSAISAVPDTVDLQPSICSPAHEFEQPGLGFDTLVGARVAPAPTSPLPLPSLKDGRDLRLPSFTRLGIAAPHSEPVRPVLVRNPHPCLGDDDSSALPRVGTVALGDNTRLPADHRFGDALLEHVDAIHPESSPAVQPREPLQSPVHHYVTTLTPPDDTGRITWEPLTQFATGPMAPPAAAIGGLASGVEASAAPIPDGSTIPSINLQVSTPLGEPTRPWLSDAITIMLKNIRSASNAYQDPIKVLSHALPCPSTDGHAFPTIISSLHDETPTSPTCWINVFHALPGRFNLADLPTSPPSTPGPPIGGDDYFTSKVFDSAVHILDYADNLKSLPQSPRPVVPPSSVDVSIVERYIPPTNKNEFADMFTTKGPSLLVDRLVELSPDNGTLIFVYPTKRGAQTFVNEYLGPILDPILRSMVVVNGFSSDMSQQLGKMIAADELLDHDMMKRKIMSLCSSLSQSSPGMERFHRIPTSFELLLSSTEEVTLDRKVWSEDWWAKQEKPRIRETISRFFRKANRAQEDQTPVSLVHEVLDGVAQKAYPEGRERQSGIEVSVFVISRSRCAK</sequence>
<dbReference type="OrthoDB" id="5407894at2759"/>
<protein>
    <submittedName>
        <fullName evidence="1">Uncharacterized protein</fullName>
    </submittedName>
</protein>
<comment type="caution">
    <text evidence="1">The sequence shown here is derived from an EMBL/GenBank/DDBJ whole genome shotgun (WGS) entry which is preliminary data.</text>
</comment>
<evidence type="ECO:0000313" key="1">
    <source>
        <dbReference type="EMBL" id="CAD0107758.1"/>
    </source>
</evidence>
<dbReference type="Proteomes" id="UP000745764">
    <property type="component" value="Unassembled WGS sequence"/>
</dbReference>
<proteinExistence type="predicted"/>
<dbReference type="EMBL" id="CAINUL010000002">
    <property type="protein sequence ID" value="CAD0107758.1"/>
    <property type="molecule type" value="Genomic_DNA"/>
</dbReference>
<keyword evidence="2" id="KW-1185">Reference proteome</keyword>
<gene>
    <name evidence="1" type="ORF">AWRI4620_LOCUS2013</name>
</gene>
<feature type="non-terminal residue" evidence="1">
    <location>
        <position position="630"/>
    </location>
</feature>
<evidence type="ECO:0000313" key="2">
    <source>
        <dbReference type="Proteomes" id="UP000745764"/>
    </source>
</evidence>
<name>A0A9N8KDQ8_9PEZI</name>
<reference evidence="1" key="1">
    <citation type="submission" date="2020-06" db="EMBL/GenBank/DDBJ databases">
        <authorList>
            <person name="Onetto C."/>
        </authorList>
    </citation>
    <scope>NUCLEOTIDE SEQUENCE</scope>
</reference>